<keyword evidence="5 11" id="KW-0863">Zinc-finger</keyword>
<keyword evidence="3 11" id="KW-0479">Metal-binding</keyword>
<gene>
    <name evidence="12" type="ORF">BLNAU_12241</name>
</gene>
<keyword evidence="8 11" id="KW-0804">Transcription</keyword>
<name>A0ABQ9XN59_9EUKA</name>
<evidence type="ECO:0000256" key="11">
    <source>
        <dbReference type="RuleBase" id="RU368090"/>
    </source>
</evidence>
<evidence type="ECO:0000256" key="8">
    <source>
        <dbReference type="ARBA" id="ARBA00023163"/>
    </source>
</evidence>
<proteinExistence type="inferred from homology"/>
<dbReference type="Pfam" id="PF03850">
    <property type="entry name" value="Tfb4"/>
    <property type="match status" value="1"/>
</dbReference>
<evidence type="ECO:0000256" key="9">
    <source>
        <dbReference type="ARBA" id="ARBA00023204"/>
    </source>
</evidence>
<dbReference type="PANTHER" id="PTHR12831:SF0">
    <property type="entry name" value="GENERAL TRANSCRIPTION FACTOR IIH SUBUNIT 3"/>
    <property type="match status" value="1"/>
</dbReference>
<keyword evidence="13" id="KW-1185">Reference proteome</keyword>
<evidence type="ECO:0000313" key="13">
    <source>
        <dbReference type="Proteomes" id="UP001281761"/>
    </source>
</evidence>
<evidence type="ECO:0000256" key="6">
    <source>
        <dbReference type="ARBA" id="ARBA00022833"/>
    </source>
</evidence>
<organism evidence="12 13">
    <name type="scientific">Blattamonas nauphoetae</name>
    <dbReference type="NCBI Taxonomy" id="2049346"/>
    <lineage>
        <taxon>Eukaryota</taxon>
        <taxon>Metamonada</taxon>
        <taxon>Preaxostyla</taxon>
        <taxon>Oxymonadida</taxon>
        <taxon>Blattamonas</taxon>
    </lineage>
</organism>
<keyword evidence="6 11" id="KW-0862">Zinc</keyword>
<dbReference type="EMBL" id="JARBJD010000099">
    <property type="protein sequence ID" value="KAK2952773.1"/>
    <property type="molecule type" value="Genomic_DNA"/>
</dbReference>
<protein>
    <submittedName>
        <fullName evidence="12">Transcription initiation factor TFIIH subunit 3</fullName>
    </submittedName>
</protein>
<evidence type="ECO:0000256" key="7">
    <source>
        <dbReference type="ARBA" id="ARBA00023015"/>
    </source>
</evidence>
<comment type="subcellular location">
    <subcellularLocation>
        <location evidence="1 11">Nucleus</location>
    </subcellularLocation>
</comment>
<dbReference type="InterPro" id="IPR004600">
    <property type="entry name" value="TFIIH_Tfb4/GTF2H3"/>
</dbReference>
<evidence type="ECO:0000313" key="12">
    <source>
        <dbReference type="EMBL" id="KAK2952773.1"/>
    </source>
</evidence>
<evidence type="ECO:0000256" key="1">
    <source>
        <dbReference type="ARBA" id="ARBA00004123"/>
    </source>
</evidence>
<keyword evidence="4 11" id="KW-0227">DNA damage</keyword>
<comment type="caution">
    <text evidence="12">The sequence shown here is derived from an EMBL/GenBank/DDBJ whole genome shotgun (WGS) entry which is preliminary data.</text>
</comment>
<keyword evidence="7 11" id="KW-0805">Transcription regulation</keyword>
<keyword evidence="9 11" id="KW-0234">DNA repair</keyword>
<reference evidence="12 13" key="1">
    <citation type="journal article" date="2022" name="bioRxiv">
        <title>Genomics of Preaxostyla Flagellates Illuminates Evolutionary Transitions and the Path Towards Mitochondrial Loss.</title>
        <authorList>
            <person name="Novak L.V.F."/>
            <person name="Treitli S.C."/>
            <person name="Pyrih J."/>
            <person name="Halakuc P."/>
            <person name="Pipaliya S.V."/>
            <person name="Vacek V."/>
            <person name="Brzon O."/>
            <person name="Soukal P."/>
            <person name="Eme L."/>
            <person name="Dacks J.B."/>
            <person name="Karnkowska A."/>
            <person name="Elias M."/>
            <person name="Hampl V."/>
        </authorList>
    </citation>
    <scope>NUCLEOTIDE SEQUENCE [LARGE SCALE GENOMIC DNA]</scope>
    <source>
        <strain evidence="12">NAU3</strain>
        <tissue evidence="12">Gut</tissue>
    </source>
</reference>
<dbReference type="PANTHER" id="PTHR12831">
    <property type="entry name" value="TRANSCRIPTION INITIATION FACTOR IIH TFIIH , POLYPEPTIDE 3-RELATED"/>
    <property type="match status" value="1"/>
</dbReference>
<evidence type="ECO:0000256" key="3">
    <source>
        <dbReference type="ARBA" id="ARBA00022723"/>
    </source>
</evidence>
<dbReference type="Gene3D" id="3.40.50.410">
    <property type="entry name" value="von Willebrand factor, type A domain"/>
    <property type="match status" value="1"/>
</dbReference>
<sequence length="330" mass="36081">MTSSFLAFKEYLTIFILDINPFPWTAQHQDVSSEQSGNQSFQTYLQTFLAFVSTYISIGDGLAVILTSSPSNCSFLDSSLNPTQSLSSFAAIAEELQNLIATLQTVTFQSEHSLISEAISKALCYINSVQIKQKQLPGTTKTTENPSKLSTHGTKTHIVVFTASEPNPRENTSIINCAFSSVKLDVNFHSCCFRFQSQSGSTTNPLHHASSLSGGVFLSLPDNSDEYYQSLILHLLPSISRPDPITTLKMAPKLSYTVFPTCRCHNKPIKLGYLCSSCFTIHCSLPKKCVGCTTTFDTQGTRSPIIFDLINSQPSIGTVKGLGAMKQEPT</sequence>
<evidence type="ECO:0000256" key="4">
    <source>
        <dbReference type="ARBA" id="ARBA00022763"/>
    </source>
</evidence>
<evidence type="ECO:0000256" key="5">
    <source>
        <dbReference type="ARBA" id="ARBA00022771"/>
    </source>
</evidence>
<evidence type="ECO:0000256" key="2">
    <source>
        <dbReference type="ARBA" id="ARBA00005273"/>
    </source>
</evidence>
<evidence type="ECO:0000256" key="10">
    <source>
        <dbReference type="ARBA" id="ARBA00023242"/>
    </source>
</evidence>
<comment type="similarity">
    <text evidence="2 11">Belongs to the TFB4 family.</text>
</comment>
<keyword evidence="10 11" id="KW-0539">Nucleus</keyword>
<dbReference type="Proteomes" id="UP001281761">
    <property type="component" value="Unassembled WGS sequence"/>
</dbReference>
<dbReference type="InterPro" id="IPR036465">
    <property type="entry name" value="vWFA_dom_sf"/>
</dbReference>
<accession>A0ABQ9XN59</accession>